<dbReference type="AlphaFoldDB" id="A0AAE1L967"/>
<organism evidence="1 2">
    <name type="scientific">Frankliniella fusca</name>
    <dbReference type="NCBI Taxonomy" id="407009"/>
    <lineage>
        <taxon>Eukaryota</taxon>
        <taxon>Metazoa</taxon>
        <taxon>Ecdysozoa</taxon>
        <taxon>Arthropoda</taxon>
        <taxon>Hexapoda</taxon>
        <taxon>Insecta</taxon>
        <taxon>Pterygota</taxon>
        <taxon>Neoptera</taxon>
        <taxon>Paraneoptera</taxon>
        <taxon>Thysanoptera</taxon>
        <taxon>Terebrantia</taxon>
        <taxon>Thripoidea</taxon>
        <taxon>Thripidae</taxon>
        <taxon>Frankliniella</taxon>
    </lineage>
</organism>
<reference evidence="1" key="2">
    <citation type="journal article" date="2023" name="BMC Genomics">
        <title>Pest status, molecular evolution, and epigenetic factors derived from the genome assembly of Frankliniella fusca, a thysanopteran phytovirus vector.</title>
        <authorList>
            <person name="Catto M.A."/>
            <person name="Labadie P.E."/>
            <person name="Jacobson A.L."/>
            <person name="Kennedy G.G."/>
            <person name="Srinivasan R."/>
            <person name="Hunt B.G."/>
        </authorList>
    </citation>
    <scope>NUCLEOTIDE SEQUENCE</scope>
    <source>
        <strain evidence="1">PL_HMW_Pooled</strain>
    </source>
</reference>
<keyword evidence="2" id="KW-1185">Reference proteome</keyword>
<sequence>MNAFSLKARYLINEWIDRQRPGQESWVANSAEDKCYLDCFYSGQCIGFHKRLHYFMIMSDLFMSCEEKPLQMKIRYMV</sequence>
<name>A0AAE1L967_9NEOP</name>
<evidence type="ECO:0000313" key="1">
    <source>
        <dbReference type="EMBL" id="KAK3911406.1"/>
    </source>
</evidence>
<dbReference type="Proteomes" id="UP001219518">
    <property type="component" value="Unassembled WGS sequence"/>
</dbReference>
<evidence type="ECO:0000313" key="2">
    <source>
        <dbReference type="Proteomes" id="UP001219518"/>
    </source>
</evidence>
<dbReference type="EMBL" id="JAHWGI010000264">
    <property type="protein sequence ID" value="KAK3911406.1"/>
    <property type="molecule type" value="Genomic_DNA"/>
</dbReference>
<protein>
    <submittedName>
        <fullName evidence="1">Palmitoyltransferase ZDHHC13</fullName>
    </submittedName>
</protein>
<proteinExistence type="predicted"/>
<gene>
    <name evidence="1" type="ORF">KUF71_004408</name>
</gene>
<reference evidence="1" key="1">
    <citation type="submission" date="2021-07" db="EMBL/GenBank/DDBJ databases">
        <authorList>
            <person name="Catto M.A."/>
            <person name="Jacobson A."/>
            <person name="Kennedy G."/>
            <person name="Labadie P."/>
            <person name="Hunt B.G."/>
            <person name="Srinivasan R."/>
        </authorList>
    </citation>
    <scope>NUCLEOTIDE SEQUENCE</scope>
    <source>
        <strain evidence="1">PL_HMW_Pooled</strain>
        <tissue evidence="1">Head</tissue>
    </source>
</reference>
<accession>A0AAE1L967</accession>
<comment type="caution">
    <text evidence="1">The sequence shown here is derived from an EMBL/GenBank/DDBJ whole genome shotgun (WGS) entry which is preliminary data.</text>
</comment>